<accession>A0A6F9XM05</accession>
<keyword evidence="2" id="KW-1133">Transmembrane helix</keyword>
<gene>
    <name evidence="3" type="ORF">SY212_12550</name>
</gene>
<reference evidence="3" key="1">
    <citation type="submission" date="2019-10" db="EMBL/GenBank/DDBJ databases">
        <title>Lactobacillus agilis SY212 Whole Genome Sequencing Project.</title>
        <authorList>
            <person name="Suzuki S."/>
            <person name="Endo A."/>
            <person name="Maeno S."/>
            <person name="Shiwa Y."/>
            <person name="Matsutani M."/>
            <person name="Kajikawa A."/>
        </authorList>
    </citation>
    <scope>NUCLEOTIDE SEQUENCE</scope>
    <source>
        <strain evidence="3">SY212</strain>
    </source>
</reference>
<dbReference type="AlphaFoldDB" id="A0A6F9XM05"/>
<comment type="caution">
    <text evidence="3">The sequence shown here is derived from an EMBL/GenBank/DDBJ whole genome shotgun (WGS) entry which is preliminary data.</text>
</comment>
<name>A0A6F9XM05_9LACO</name>
<organism evidence="3">
    <name type="scientific">Ligilactobacillus agilis</name>
    <dbReference type="NCBI Taxonomy" id="1601"/>
    <lineage>
        <taxon>Bacteria</taxon>
        <taxon>Bacillati</taxon>
        <taxon>Bacillota</taxon>
        <taxon>Bacilli</taxon>
        <taxon>Lactobacillales</taxon>
        <taxon>Lactobacillaceae</taxon>
        <taxon>Ligilactobacillus</taxon>
    </lineage>
</organism>
<keyword evidence="2" id="KW-0472">Membrane</keyword>
<dbReference type="EMBL" id="BLAM01000125">
    <property type="protein sequence ID" value="GET06225.1"/>
    <property type="molecule type" value="Genomic_DNA"/>
</dbReference>
<keyword evidence="1" id="KW-0175">Coiled coil</keyword>
<dbReference type="Proteomes" id="UP000494265">
    <property type="component" value="Unassembled WGS sequence"/>
</dbReference>
<sequence length="96" mass="10874">MKKFKKSDKLDKIDTIFKVAIIGMILCLTYELGNAEFISIATIAIAGGGFAVIALASFLIAVKLKAKELRIKERSLREKERALYEKEKELNKRNKK</sequence>
<feature type="coiled-coil region" evidence="1">
    <location>
        <begin position="69"/>
        <end position="96"/>
    </location>
</feature>
<evidence type="ECO:0000256" key="1">
    <source>
        <dbReference type="SAM" id="Coils"/>
    </source>
</evidence>
<feature type="transmembrane region" description="Helical" evidence="2">
    <location>
        <begin position="12"/>
        <end position="32"/>
    </location>
</feature>
<proteinExistence type="predicted"/>
<evidence type="ECO:0000256" key="2">
    <source>
        <dbReference type="SAM" id="Phobius"/>
    </source>
</evidence>
<dbReference type="RefSeq" id="WP_172584725.1">
    <property type="nucleotide sequence ID" value="NZ_BLAM01000125.1"/>
</dbReference>
<protein>
    <submittedName>
        <fullName evidence="3">Uncharacterized protein</fullName>
    </submittedName>
</protein>
<feature type="transmembrane region" description="Helical" evidence="2">
    <location>
        <begin position="38"/>
        <end position="62"/>
    </location>
</feature>
<evidence type="ECO:0000313" key="3">
    <source>
        <dbReference type="EMBL" id="GET06225.1"/>
    </source>
</evidence>
<keyword evidence="2" id="KW-0812">Transmembrane</keyword>